<dbReference type="RefSeq" id="WP_071360357.1">
    <property type="nucleotide sequence ID" value="NZ_JRYB01000001.1"/>
</dbReference>
<evidence type="ECO:0000313" key="6">
    <source>
        <dbReference type="Proteomes" id="UP000180246"/>
    </source>
</evidence>
<dbReference type="SUPFAM" id="SSF55103">
    <property type="entry name" value="FAD-linked oxidases, C-terminal domain"/>
    <property type="match status" value="1"/>
</dbReference>
<evidence type="ECO:0000256" key="1">
    <source>
        <dbReference type="ARBA" id="ARBA00022630"/>
    </source>
</evidence>
<dbReference type="GO" id="GO:0071949">
    <property type="term" value="F:FAD binding"/>
    <property type="evidence" value="ECO:0007669"/>
    <property type="project" value="InterPro"/>
</dbReference>
<dbReference type="InterPro" id="IPR016164">
    <property type="entry name" value="FAD-linked_Oxase-like_C"/>
</dbReference>
<reference evidence="5 6" key="1">
    <citation type="submission" date="2014-10" db="EMBL/GenBank/DDBJ databases">
        <authorList>
            <person name="Seo M.-J."/>
            <person name="Seok Y.J."/>
            <person name="Cha I.-T."/>
        </authorList>
    </citation>
    <scope>NUCLEOTIDE SEQUENCE [LARGE SCALE GENOMIC DNA]</scope>
    <source>
        <strain evidence="5 6">NEU</strain>
    </source>
</reference>
<dbReference type="GO" id="GO:0016899">
    <property type="term" value="F:oxidoreductase activity, acting on the CH-OH group of donors, oxygen as acceptor"/>
    <property type="evidence" value="ECO:0007669"/>
    <property type="project" value="InterPro"/>
</dbReference>
<dbReference type="InterPro" id="IPR006094">
    <property type="entry name" value="Oxid_FAD_bind_N"/>
</dbReference>
<keyword evidence="2" id="KW-0274">FAD</keyword>
<dbReference type="Gene3D" id="3.30.465.10">
    <property type="match status" value="1"/>
</dbReference>
<dbReference type="SUPFAM" id="SSF56176">
    <property type="entry name" value="FAD-binding/transporter-associated domain-like"/>
    <property type="match status" value="1"/>
</dbReference>
<feature type="chain" id="PRO_5010247847" evidence="3">
    <location>
        <begin position="21"/>
        <end position="464"/>
    </location>
</feature>
<evidence type="ECO:0000256" key="3">
    <source>
        <dbReference type="SAM" id="SignalP"/>
    </source>
</evidence>
<sequence>MPSRRRLALALASLGLPALARQPVVNDATQLNPVHVERILVPRTVDEIVAALRAYAGPVSIGGARYSMGGQIAADRSLHLDMRGFDQVVRFVPAERSITVQPGITWRRIQAFIDPHDLALQVMQSYADFTVGGSLGVNAHGRYVGQGPLVSSVEAIRLVLADGTVIAASPTRNSDLFYGAIGGYGGIGVIVEATLRLADNAPLERRSRVMPLSDYRQFFTARIGANPDAVMHNATLYPGDYTLVRAVTFERTRRTVTLPNRLTATGGDYRIERRLQEVISASPWGKELRRRILEPLLYSTDSVEWRNHQAGLDIHSLAPLAGAGTAYALQEYFVPVAALERFAERLRAILRQHQVNVINVSIRHARKDPGTLLAWARSDVFAFVLYYRQQTAPRDRDAVRAWTRELVDAAITLDGSYYLPYQIHATVAQFHAAYPDAERFFALKRRADPAYRFRNKLWDAYHTG</sequence>
<evidence type="ECO:0000256" key="2">
    <source>
        <dbReference type="ARBA" id="ARBA00022827"/>
    </source>
</evidence>
<gene>
    <name evidence="5" type="ORF">LO55_559</name>
</gene>
<proteinExistence type="predicted"/>
<evidence type="ECO:0000259" key="4">
    <source>
        <dbReference type="PROSITE" id="PS51387"/>
    </source>
</evidence>
<feature type="domain" description="FAD-binding PCMH-type" evidence="4">
    <location>
        <begin position="31"/>
        <end position="200"/>
    </location>
</feature>
<dbReference type="AlphaFoldDB" id="A0A1S2N5A6"/>
<dbReference type="InterPro" id="IPR016169">
    <property type="entry name" value="FAD-bd_PCMH_sub2"/>
</dbReference>
<dbReference type="Pfam" id="PF01565">
    <property type="entry name" value="FAD_binding_4"/>
    <property type="match status" value="1"/>
</dbReference>
<name>A0A1S2N5A6_9BURK</name>
<dbReference type="PANTHER" id="PTHR43762">
    <property type="entry name" value="L-GULONOLACTONE OXIDASE"/>
    <property type="match status" value="1"/>
</dbReference>
<dbReference type="Proteomes" id="UP000180246">
    <property type="component" value="Unassembled WGS sequence"/>
</dbReference>
<accession>A0A1S2N5A6</accession>
<dbReference type="PANTHER" id="PTHR43762:SF1">
    <property type="entry name" value="D-ARABINONO-1,4-LACTONE OXIDASE"/>
    <property type="match status" value="1"/>
</dbReference>
<dbReference type="InterPro" id="IPR010031">
    <property type="entry name" value="FAD_lactone_oxidase-like"/>
</dbReference>
<dbReference type="PROSITE" id="PS51387">
    <property type="entry name" value="FAD_PCMH"/>
    <property type="match status" value="1"/>
</dbReference>
<dbReference type="InterPro" id="IPR016166">
    <property type="entry name" value="FAD-bd_PCMH"/>
</dbReference>
<feature type="signal peptide" evidence="3">
    <location>
        <begin position="1"/>
        <end position="20"/>
    </location>
</feature>
<keyword evidence="3" id="KW-0732">Signal</keyword>
<dbReference type="InterPro" id="IPR036318">
    <property type="entry name" value="FAD-bd_PCMH-like_sf"/>
</dbReference>
<dbReference type="EMBL" id="JRYB01000001">
    <property type="protein sequence ID" value="OIJ40266.1"/>
    <property type="molecule type" value="Genomic_DNA"/>
</dbReference>
<protein>
    <submittedName>
        <fullName evidence="5">FAD binding domain protein</fullName>
    </submittedName>
</protein>
<evidence type="ECO:0000313" key="5">
    <source>
        <dbReference type="EMBL" id="OIJ40266.1"/>
    </source>
</evidence>
<organism evidence="5 6">
    <name type="scientific">Massilia timonae</name>
    <dbReference type="NCBI Taxonomy" id="47229"/>
    <lineage>
        <taxon>Bacteria</taxon>
        <taxon>Pseudomonadati</taxon>
        <taxon>Pseudomonadota</taxon>
        <taxon>Betaproteobacteria</taxon>
        <taxon>Burkholderiales</taxon>
        <taxon>Oxalobacteraceae</taxon>
        <taxon>Telluria group</taxon>
        <taxon>Massilia</taxon>
    </lineage>
</organism>
<comment type="caution">
    <text evidence="5">The sequence shown here is derived from an EMBL/GenBank/DDBJ whole genome shotgun (WGS) entry which is preliminary data.</text>
</comment>
<keyword evidence="1" id="KW-0285">Flavoprotein</keyword>